<dbReference type="AlphaFoldDB" id="A0A7G3GAV2"/>
<dbReference type="InterPro" id="IPR005358">
    <property type="entry name" value="Puta_zinc/iron-chelating_dom"/>
</dbReference>
<name>A0A7G3GAV2_9NEIS</name>
<protein>
    <recommendedName>
        <fullName evidence="3">YkgJ family cysteine cluster protein</fullName>
    </recommendedName>
</protein>
<organism evidence="1 2">
    <name type="scientific">Iodobacter fluviatilis</name>
    <dbReference type="NCBI Taxonomy" id="537"/>
    <lineage>
        <taxon>Bacteria</taxon>
        <taxon>Pseudomonadati</taxon>
        <taxon>Pseudomonadota</taxon>
        <taxon>Betaproteobacteria</taxon>
        <taxon>Neisseriales</taxon>
        <taxon>Chitinibacteraceae</taxon>
        <taxon>Iodobacter</taxon>
    </lineage>
</organism>
<gene>
    <name evidence="1" type="ORF">C1H71_12525</name>
</gene>
<dbReference type="Proteomes" id="UP000515917">
    <property type="component" value="Chromosome"/>
</dbReference>
<keyword evidence="2" id="KW-1185">Reference proteome</keyword>
<dbReference type="Pfam" id="PF03692">
    <property type="entry name" value="CxxCxxCC"/>
    <property type="match status" value="1"/>
</dbReference>
<evidence type="ECO:0008006" key="3">
    <source>
        <dbReference type="Google" id="ProtNLM"/>
    </source>
</evidence>
<dbReference type="EMBL" id="CP025781">
    <property type="protein sequence ID" value="QBC44274.1"/>
    <property type="molecule type" value="Genomic_DNA"/>
</dbReference>
<dbReference type="KEGG" id="ifl:C1H71_12525"/>
<reference evidence="1 2" key="1">
    <citation type="submission" date="2018-01" db="EMBL/GenBank/DDBJ databases">
        <title>Genome sequence of Iodobacter sp. strain PCH194 isolated from Indian Trans-Himalaya.</title>
        <authorList>
            <person name="Kumar V."/>
            <person name="Thakur V."/>
            <person name="Kumar S."/>
            <person name="Singh D."/>
        </authorList>
    </citation>
    <scope>NUCLEOTIDE SEQUENCE [LARGE SCALE GENOMIC DNA]</scope>
    <source>
        <strain evidence="1 2">PCH194</strain>
    </source>
</reference>
<sequence>MSNDCQSCGACCAHFRVSFYWGETDSALGGTVPTLLTIPIHSIYVAMRGTDQHPSHCVALIGKVGEQVSCGIYEQRSSTCKEVIAGDEQCNKARRAYNLGPIINPPQEEAEILC</sequence>
<evidence type="ECO:0000313" key="2">
    <source>
        <dbReference type="Proteomes" id="UP000515917"/>
    </source>
</evidence>
<evidence type="ECO:0000313" key="1">
    <source>
        <dbReference type="EMBL" id="QBC44274.1"/>
    </source>
</evidence>
<accession>A0A7G3GAV2</accession>
<dbReference type="RefSeq" id="WP_130106810.1">
    <property type="nucleotide sequence ID" value="NZ_CP025781.1"/>
</dbReference>
<proteinExistence type="predicted"/>